<organism evidence="1 2">
    <name type="scientific">Flavobacterium qiangtangense</name>
    <dbReference type="NCBI Taxonomy" id="1442595"/>
    <lineage>
        <taxon>Bacteria</taxon>
        <taxon>Pseudomonadati</taxon>
        <taxon>Bacteroidota</taxon>
        <taxon>Flavobacteriia</taxon>
        <taxon>Flavobacteriales</taxon>
        <taxon>Flavobacteriaceae</taxon>
        <taxon>Flavobacterium</taxon>
    </lineage>
</organism>
<reference evidence="2" key="1">
    <citation type="journal article" date="2019" name="Int. J. Syst. Evol. Microbiol.">
        <title>The Global Catalogue of Microorganisms (GCM) 10K type strain sequencing project: providing services to taxonomists for standard genome sequencing and annotation.</title>
        <authorList>
            <consortium name="The Broad Institute Genomics Platform"/>
            <consortium name="The Broad Institute Genome Sequencing Center for Infectious Disease"/>
            <person name="Wu L."/>
            <person name="Ma J."/>
        </authorList>
    </citation>
    <scope>NUCLEOTIDE SEQUENCE [LARGE SCALE GENOMIC DNA]</scope>
    <source>
        <strain evidence="2">CCUG 49679</strain>
    </source>
</reference>
<proteinExistence type="predicted"/>
<gene>
    <name evidence="1" type="ORF">ACFPVY_12325</name>
</gene>
<dbReference type="Proteomes" id="UP001596287">
    <property type="component" value="Unassembled WGS sequence"/>
</dbReference>
<accession>A0ABW1PRJ7</accession>
<name>A0ABW1PRJ7_9FLAO</name>
<evidence type="ECO:0008006" key="3">
    <source>
        <dbReference type="Google" id="ProtNLM"/>
    </source>
</evidence>
<keyword evidence="2" id="KW-1185">Reference proteome</keyword>
<comment type="caution">
    <text evidence="1">The sequence shown here is derived from an EMBL/GenBank/DDBJ whole genome shotgun (WGS) entry which is preliminary data.</text>
</comment>
<dbReference type="PROSITE" id="PS51257">
    <property type="entry name" value="PROKAR_LIPOPROTEIN"/>
    <property type="match status" value="1"/>
</dbReference>
<dbReference type="RefSeq" id="WP_379792394.1">
    <property type="nucleotide sequence ID" value="NZ_JBHSQB010000009.1"/>
</dbReference>
<sequence length="197" mass="23208">MKKIFFISLLAFTSCNSNKVLMNYMNQEMERNDSFKIVMYENKISANKTLNTLRGPLSNRITSGLPTSLILSDADFAILFEKYKNDTLTEKWNKSDFKNIDVEIIKSENLSSESNLKNKTIDVLKVKENWMYKNDLIYRGYRFFYMLSKPLFLNENLLVFYFSKSSGWTILSAEVVVMERVNKKWKVVERVETSEIY</sequence>
<dbReference type="EMBL" id="JBHSQB010000009">
    <property type="protein sequence ID" value="MFC6097432.1"/>
    <property type="molecule type" value="Genomic_DNA"/>
</dbReference>
<evidence type="ECO:0000313" key="1">
    <source>
        <dbReference type="EMBL" id="MFC6097432.1"/>
    </source>
</evidence>
<protein>
    <recommendedName>
        <fullName evidence="3">Lipoprotein</fullName>
    </recommendedName>
</protein>
<evidence type="ECO:0000313" key="2">
    <source>
        <dbReference type="Proteomes" id="UP001596287"/>
    </source>
</evidence>